<organism evidence="1">
    <name type="scientific">Caldilineaceae bacterium SB0664_bin_27</name>
    <dbReference type="NCBI Taxonomy" id="2605260"/>
    <lineage>
        <taxon>Bacteria</taxon>
        <taxon>Bacillati</taxon>
        <taxon>Chloroflexota</taxon>
        <taxon>Caldilineae</taxon>
        <taxon>Caldilineales</taxon>
        <taxon>Caldilineaceae</taxon>
    </lineage>
</organism>
<evidence type="ECO:0000313" key="1">
    <source>
        <dbReference type="EMBL" id="MXY92931.1"/>
    </source>
</evidence>
<dbReference type="InterPro" id="IPR019270">
    <property type="entry name" value="DUF2283"/>
</dbReference>
<protein>
    <submittedName>
        <fullName evidence="1">DUF2283 domain-containing protein</fullName>
    </submittedName>
</protein>
<name>A0A6B0YRQ2_9CHLR</name>
<comment type="caution">
    <text evidence="1">The sequence shown here is derived from an EMBL/GenBank/DDBJ whole genome shotgun (WGS) entry which is preliminary data.</text>
</comment>
<dbReference type="AlphaFoldDB" id="A0A6B0YRQ2"/>
<proteinExistence type="predicted"/>
<dbReference type="Pfam" id="PF10049">
    <property type="entry name" value="DUF2283"/>
    <property type="match status" value="1"/>
</dbReference>
<sequence length="73" mass="8164">MKITYDRVVDALYIRLADTIVITKYIEDGTALDYDAANHLAGIEILDAAQRVDKPAMLNQTFRSDSAWVDSDS</sequence>
<accession>A0A6B0YRQ2</accession>
<dbReference type="EMBL" id="VXRG01000050">
    <property type="protein sequence ID" value="MXY92931.1"/>
    <property type="molecule type" value="Genomic_DNA"/>
</dbReference>
<reference evidence="1" key="1">
    <citation type="submission" date="2019-09" db="EMBL/GenBank/DDBJ databases">
        <title>Characterisation of the sponge microbiome using genome-centric metagenomics.</title>
        <authorList>
            <person name="Engelberts J.P."/>
            <person name="Robbins S.J."/>
            <person name="De Goeij J.M."/>
            <person name="Aranda M."/>
            <person name="Bell S.C."/>
            <person name="Webster N.S."/>
        </authorList>
    </citation>
    <scope>NUCLEOTIDE SEQUENCE</scope>
    <source>
        <strain evidence="1">SB0664_bin_27</strain>
    </source>
</reference>
<gene>
    <name evidence="1" type="ORF">F4Y42_05715</name>
</gene>